<organism evidence="1 2">
    <name type="scientific">Candolleomyces eurysporus</name>
    <dbReference type="NCBI Taxonomy" id="2828524"/>
    <lineage>
        <taxon>Eukaryota</taxon>
        <taxon>Fungi</taxon>
        <taxon>Dikarya</taxon>
        <taxon>Basidiomycota</taxon>
        <taxon>Agaricomycotina</taxon>
        <taxon>Agaricomycetes</taxon>
        <taxon>Agaricomycetidae</taxon>
        <taxon>Agaricales</taxon>
        <taxon>Agaricineae</taxon>
        <taxon>Psathyrellaceae</taxon>
        <taxon>Candolleomyces</taxon>
    </lineage>
</organism>
<dbReference type="EMBL" id="JANBPK010000920">
    <property type="protein sequence ID" value="KAJ2928679.1"/>
    <property type="molecule type" value="Genomic_DNA"/>
</dbReference>
<evidence type="ECO:0000313" key="1">
    <source>
        <dbReference type="EMBL" id="KAJ2928679.1"/>
    </source>
</evidence>
<proteinExistence type="predicted"/>
<evidence type="ECO:0000313" key="2">
    <source>
        <dbReference type="Proteomes" id="UP001140091"/>
    </source>
</evidence>
<sequence length="138" mass="15393">MTNSTTAESMTAIGSSTVTSDRSANSTAIANLISHSNLTQALLSLKLFQDFDVEGLTLEQRLQLELEIVAEARETLARVQEMLDSTWRDFLVYYEGYNDEEEEEGEEEEEEEGREGFLGDVAALGWFDQLSEGALDDL</sequence>
<dbReference type="Proteomes" id="UP001140091">
    <property type="component" value="Unassembled WGS sequence"/>
</dbReference>
<comment type="caution">
    <text evidence="1">The sequence shown here is derived from an EMBL/GenBank/DDBJ whole genome shotgun (WGS) entry which is preliminary data.</text>
</comment>
<feature type="non-terminal residue" evidence="1">
    <location>
        <position position="138"/>
    </location>
</feature>
<protein>
    <submittedName>
        <fullName evidence="1">Uncharacterized protein</fullName>
    </submittedName>
</protein>
<name>A0A9W8J9E2_9AGAR</name>
<keyword evidence="2" id="KW-1185">Reference proteome</keyword>
<accession>A0A9W8J9E2</accession>
<reference evidence="1" key="1">
    <citation type="submission" date="2022-06" db="EMBL/GenBank/DDBJ databases">
        <title>Genome Sequence of Candolleomyces eurysporus.</title>
        <authorList>
            <person name="Buettner E."/>
        </authorList>
    </citation>
    <scope>NUCLEOTIDE SEQUENCE</scope>
    <source>
        <strain evidence="1">VTCC 930004</strain>
    </source>
</reference>
<dbReference type="AlphaFoldDB" id="A0A9W8J9E2"/>
<gene>
    <name evidence="1" type="ORF">H1R20_g8383</name>
</gene>